<feature type="signal peptide" evidence="1">
    <location>
        <begin position="1"/>
        <end position="19"/>
    </location>
</feature>
<reference evidence="2 3" key="1">
    <citation type="submission" date="2016-08" db="EMBL/GenBank/DDBJ databases">
        <title>A Parts List for Fungal Cellulosomes Revealed by Comparative Genomics.</title>
        <authorList>
            <consortium name="DOE Joint Genome Institute"/>
            <person name="Haitjema C.H."/>
            <person name="Gilmore S.P."/>
            <person name="Henske J.K."/>
            <person name="Solomon K.V."/>
            <person name="De Groot R."/>
            <person name="Kuo A."/>
            <person name="Mondo S.J."/>
            <person name="Salamov A.A."/>
            <person name="Labutti K."/>
            <person name="Zhao Z."/>
            <person name="Chiniquy J."/>
            <person name="Barry K."/>
            <person name="Brewer H.M."/>
            <person name="Purvine S.O."/>
            <person name="Wright A.T."/>
            <person name="Boxma B."/>
            <person name="Van Alen T."/>
            <person name="Hackstein J.H."/>
            <person name="Baker S.E."/>
            <person name="Grigoriev I.V."/>
            <person name="O'Malley M.A."/>
        </authorList>
    </citation>
    <scope>NUCLEOTIDE SEQUENCE [LARGE SCALE GENOMIC DNA]</scope>
    <source>
        <strain evidence="2 3">S4</strain>
    </source>
</reference>
<comment type="caution">
    <text evidence="2">The sequence shown here is derived from an EMBL/GenBank/DDBJ whole genome shotgun (WGS) entry which is preliminary data.</text>
</comment>
<dbReference type="EMBL" id="MCFG01000218">
    <property type="protein sequence ID" value="ORX78219.1"/>
    <property type="molecule type" value="Genomic_DNA"/>
</dbReference>
<sequence>MKLFYIISILIITFSLTKGKRISKFYLSPFNKLNENYTDSNSVIPLEIQGNISELIDGQVIVGDGQIVEECIEKEDSKKKCKLENNRLYIFSKIDEKICKETPFYYNEKTDVEFYDDSCHSKIHYCDENKKISSDSSVLLFNDDEFEKACQQLFEDSPYLEKRASNDTPNCLTNEFLFSASQFASDSIDFFVSGFSVSSVISILIGPLKNYILCEISKTSKDECCSPRQVGGGVALPGTWVDGCSTFCNPQNETNDLSLQLLELISNFITSGLKKKLEYKIKIYSSVYQTTWDENKFLTFLRGKTVPIINSSRVKANINDNYQDKLFDAFEKEEDKESKSNVI</sequence>
<gene>
    <name evidence="2" type="ORF">BCR32DRAFT_282493</name>
</gene>
<evidence type="ECO:0000313" key="3">
    <source>
        <dbReference type="Proteomes" id="UP000193944"/>
    </source>
</evidence>
<name>A0A1Y1WXC4_9FUNG</name>
<reference evidence="2 3" key="2">
    <citation type="submission" date="2016-08" db="EMBL/GenBank/DDBJ databases">
        <title>Pervasive Adenine N6-methylation of Active Genes in Fungi.</title>
        <authorList>
            <consortium name="DOE Joint Genome Institute"/>
            <person name="Mondo S.J."/>
            <person name="Dannebaum R.O."/>
            <person name="Kuo R.C."/>
            <person name="Labutti K."/>
            <person name="Haridas S."/>
            <person name="Kuo A."/>
            <person name="Salamov A."/>
            <person name="Ahrendt S.R."/>
            <person name="Lipzen A."/>
            <person name="Sullivan W."/>
            <person name="Andreopoulos W.B."/>
            <person name="Clum A."/>
            <person name="Lindquist E."/>
            <person name="Daum C."/>
            <person name="Ramamoorthy G.K."/>
            <person name="Gryganskyi A."/>
            <person name="Culley D."/>
            <person name="Magnuson J.K."/>
            <person name="James T.Y."/>
            <person name="O'Malley M.A."/>
            <person name="Stajich J.E."/>
            <person name="Spatafora J.W."/>
            <person name="Visel A."/>
            <person name="Grigoriev I.V."/>
        </authorList>
    </citation>
    <scope>NUCLEOTIDE SEQUENCE [LARGE SCALE GENOMIC DNA]</scope>
    <source>
        <strain evidence="2 3">S4</strain>
    </source>
</reference>
<keyword evidence="3" id="KW-1185">Reference proteome</keyword>
<protein>
    <submittedName>
        <fullName evidence="2">Uncharacterized protein</fullName>
    </submittedName>
</protein>
<evidence type="ECO:0000256" key="1">
    <source>
        <dbReference type="SAM" id="SignalP"/>
    </source>
</evidence>
<dbReference type="Proteomes" id="UP000193944">
    <property type="component" value="Unassembled WGS sequence"/>
</dbReference>
<dbReference type="OrthoDB" id="2174860at2759"/>
<evidence type="ECO:0000313" key="2">
    <source>
        <dbReference type="EMBL" id="ORX78219.1"/>
    </source>
</evidence>
<feature type="chain" id="PRO_5013322269" evidence="1">
    <location>
        <begin position="20"/>
        <end position="343"/>
    </location>
</feature>
<keyword evidence="1" id="KW-0732">Signal</keyword>
<accession>A0A1Y1WXC4</accession>
<proteinExistence type="predicted"/>
<dbReference type="AlphaFoldDB" id="A0A1Y1WXC4"/>
<organism evidence="2 3">
    <name type="scientific">Anaeromyces robustus</name>
    <dbReference type="NCBI Taxonomy" id="1754192"/>
    <lineage>
        <taxon>Eukaryota</taxon>
        <taxon>Fungi</taxon>
        <taxon>Fungi incertae sedis</taxon>
        <taxon>Chytridiomycota</taxon>
        <taxon>Chytridiomycota incertae sedis</taxon>
        <taxon>Neocallimastigomycetes</taxon>
        <taxon>Neocallimastigales</taxon>
        <taxon>Neocallimastigaceae</taxon>
        <taxon>Anaeromyces</taxon>
    </lineage>
</organism>